<protein>
    <submittedName>
        <fullName evidence="1">DNA alkylation repair protein</fullName>
    </submittedName>
</protein>
<dbReference type="PANTHER" id="PTHR41291:SF1">
    <property type="entry name" value="DNA ALKYLATION REPAIR PROTEIN"/>
    <property type="match status" value="1"/>
</dbReference>
<dbReference type="EMBL" id="JAVBVO010000003">
    <property type="protein sequence ID" value="MDZ5759674.1"/>
    <property type="molecule type" value="Genomic_DNA"/>
</dbReference>
<gene>
    <name evidence="1" type="ORF">RAK27_13510</name>
</gene>
<sequence length="211" mass="24755">MTKKEDILLQLNNPPTSLGDLRKIAKDIKKDHALAMELWDTEIYLARLLSILIMDKNMLTQELIDKLDKDSEEYNTSERNQLIDWLMANQLAKSKKTISLMESWQNSQSSLQRRVFWYYQGRLRWMGKTPPPNTEELLLLIEAQIENEAPEVQWAMNFTAAQIGIFQKEYRPRCIQLGERTGLYKNQKVAKNCTPDYLPLYIAMQVDKLNK</sequence>
<comment type="caution">
    <text evidence="1">The sequence shown here is derived from an EMBL/GenBank/DDBJ whole genome shotgun (WGS) entry which is preliminary data.</text>
</comment>
<dbReference type="InterPro" id="IPR014825">
    <property type="entry name" value="DNA_alkylation"/>
</dbReference>
<dbReference type="AlphaFoldDB" id="A0AAW9K651"/>
<dbReference type="InterPro" id="IPR016024">
    <property type="entry name" value="ARM-type_fold"/>
</dbReference>
<proteinExistence type="predicted"/>
<accession>A0AAW9K651</accession>
<name>A0AAW9K651_CARML</name>
<reference evidence="1" key="1">
    <citation type="submission" date="2023-08" db="EMBL/GenBank/DDBJ databases">
        <title>Genomic characterization of piscicolin 126 produced by Carnobacterium maltaromaticum CM22 strain isolated from salmon (Salmo salar).</title>
        <authorList>
            <person name="Gonzalez-Gragera E."/>
            <person name="Garcia-Lopez J.D."/>
            <person name="Teso-Perez C."/>
            <person name="Gimenez-Hernandez I."/>
            <person name="Peralta-Sanchez J.M."/>
            <person name="Valdivia E."/>
            <person name="Montalban-Lopez M."/>
            <person name="Martin-Platero A.M."/>
            <person name="Banos A."/>
            <person name="Martinez-Bueno M."/>
        </authorList>
    </citation>
    <scope>NUCLEOTIDE SEQUENCE</scope>
    <source>
        <strain evidence="1">CM22</strain>
    </source>
</reference>
<dbReference type="CDD" id="cd06561">
    <property type="entry name" value="AlkD_like"/>
    <property type="match status" value="1"/>
</dbReference>
<dbReference type="RefSeq" id="WP_317946234.1">
    <property type="nucleotide sequence ID" value="NZ_JAVBVO010000003.1"/>
</dbReference>
<dbReference type="SUPFAM" id="SSF48371">
    <property type="entry name" value="ARM repeat"/>
    <property type="match status" value="1"/>
</dbReference>
<evidence type="ECO:0000313" key="1">
    <source>
        <dbReference type="EMBL" id="MDZ5759674.1"/>
    </source>
</evidence>
<dbReference type="Pfam" id="PF08713">
    <property type="entry name" value="DNA_alkylation"/>
    <property type="match status" value="1"/>
</dbReference>
<evidence type="ECO:0000313" key="2">
    <source>
        <dbReference type="Proteomes" id="UP001290462"/>
    </source>
</evidence>
<organism evidence="1 2">
    <name type="scientific">Carnobacterium maltaromaticum</name>
    <name type="common">Carnobacterium piscicola</name>
    <dbReference type="NCBI Taxonomy" id="2751"/>
    <lineage>
        <taxon>Bacteria</taxon>
        <taxon>Bacillati</taxon>
        <taxon>Bacillota</taxon>
        <taxon>Bacilli</taxon>
        <taxon>Lactobacillales</taxon>
        <taxon>Carnobacteriaceae</taxon>
        <taxon>Carnobacterium</taxon>
    </lineage>
</organism>
<dbReference type="Proteomes" id="UP001290462">
    <property type="component" value="Unassembled WGS sequence"/>
</dbReference>
<dbReference type="PANTHER" id="PTHR41291">
    <property type="entry name" value="DNA ALKYLATION REPAIR PROTEIN"/>
    <property type="match status" value="1"/>
</dbReference>
<dbReference type="Gene3D" id="1.25.10.90">
    <property type="match status" value="1"/>
</dbReference>